<evidence type="ECO:0000313" key="2">
    <source>
        <dbReference type="EMBL" id="TCN25133.1"/>
    </source>
</evidence>
<reference evidence="2 3" key="1">
    <citation type="journal article" date="2015" name="Stand. Genomic Sci.">
        <title>Genomic Encyclopedia of Bacterial and Archaeal Type Strains, Phase III: the genomes of soil and plant-associated and newly described type strains.</title>
        <authorList>
            <person name="Whitman W.B."/>
            <person name="Woyke T."/>
            <person name="Klenk H.P."/>
            <person name="Zhou Y."/>
            <person name="Lilburn T.G."/>
            <person name="Beck B.J."/>
            <person name="De Vos P."/>
            <person name="Vandamme P."/>
            <person name="Eisen J.A."/>
            <person name="Garrity G."/>
            <person name="Hugenholtz P."/>
            <person name="Kyrpides N.C."/>
        </authorList>
    </citation>
    <scope>NUCLEOTIDE SEQUENCE [LARGE SCALE GENOMIC DNA]</scope>
    <source>
        <strain evidence="2 3">CV53</strain>
    </source>
</reference>
<dbReference type="Pfam" id="PF03372">
    <property type="entry name" value="Exo_endo_phos"/>
    <property type="match status" value="1"/>
</dbReference>
<keyword evidence="2" id="KW-0255">Endonuclease</keyword>
<dbReference type="GO" id="GO:0004527">
    <property type="term" value="F:exonuclease activity"/>
    <property type="evidence" value="ECO:0007669"/>
    <property type="project" value="UniProtKB-KW"/>
</dbReference>
<gene>
    <name evidence="2" type="ORF">EV146_106337</name>
</gene>
<dbReference type="EMBL" id="SLVV01000006">
    <property type="protein sequence ID" value="TCN25133.1"/>
    <property type="molecule type" value="Genomic_DNA"/>
</dbReference>
<proteinExistence type="predicted"/>
<dbReference type="SUPFAM" id="SSF56219">
    <property type="entry name" value="DNase I-like"/>
    <property type="match status" value="1"/>
</dbReference>
<dbReference type="Gene3D" id="3.60.10.10">
    <property type="entry name" value="Endonuclease/exonuclease/phosphatase"/>
    <property type="match status" value="1"/>
</dbReference>
<dbReference type="PANTHER" id="PTHR14859">
    <property type="entry name" value="CALCOFLUOR WHITE HYPERSENSITIVE PROTEIN PRECURSOR"/>
    <property type="match status" value="1"/>
</dbReference>
<feature type="domain" description="Endonuclease/exonuclease/phosphatase" evidence="1">
    <location>
        <begin position="48"/>
        <end position="270"/>
    </location>
</feature>
<dbReference type="InterPro" id="IPR036691">
    <property type="entry name" value="Endo/exonu/phosph_ase_sf"/>
</dbReference>
<dbReference type="GO" id="GO:0004519">
    <property type="term" value="F:endonuclease activity"/>
    <property type="evidence" value="ECO:0007669"/>
    <property type="project" value="UniProtKB-KW"/>
</dbReference>
<accession>A0A4R2BF86</accession>
<keyword evidence="3" id="KW-1185">Reference proteome</keyword>
<protein>
    <submittedName>
        <fullName evidence="2">Endonuclease/exonuclease/phosphatase family metal-dependent hydrolase</fullName>
    </submittedName>
</protein>
<dbReference type="Proteomes" id="UP000295689">
    <property type="component" value="Unassembled WGS sequence"/>
</dbReference>
<dbReference type="PANTHER" id="PTHR14859:SF15">
    <property type="entry name" value="ENDONUCLEASE_EXONUCLEASE_PHOSPHATASE DOMAIN-CONTAINING PROTEIN"/>
    <property type="match status" value="1"/>
</dbReference>
<name>A0A4R2BF86_9BACI</name>
<keyword evidence="2" id="KW-0540">Nuclease</keyword>
<evidence type="ECO:0000313" key="3">
    <source>
        <dbReference type="Proteomes" id="UP000295689"/>
    </source>
</evidence>
<keyword evidence="2" id="KW-0269">Exonuclease</keyword>
<evidence type="ECO:0000259" key="1">
    <source>
        <dbReference type="Pfam" id="PF03372"/>
    </source>
</evidence>
<comment type="caution">
    <text evidence="2">The sequence shown here is derived from an EMBL/GenBank/DDBJ whole genome shotgun (WGS) entry which is preliminary data.</text>
</comment>
<dbReference type="InterPro" id="IPR051916">
    <property type="entry name" value="GPI-anchor_lipid_remodeler"/>
</dbReference>
<sequence length="290" mass="32674">MELVNDNMIGRTFRTMIVLLLLFLGIETSVSAQEASFGHGQSVTVNVMSYNIHHAEGVDGVLDLERIAEIIEQEKADIIGLQEVDNHWSERSEFQDQAKLLAERLGMFYTYAPNLDRDPLKEGEERRQYGTAILSKYPILHSENHSLTKIGNTEQRGVLEAIINVKGNHLHFYNTHLALTSAEREIQIQEMIELASSSKGAKIFAGDLNATPESKEMIPMYENYRDVFASSPDAFTYPAKNPSKRIDYLFTSGDIEITNSHVIRSLASDHLPIVAEIVLERESPFLNGHK</sequence>
<dbReference type="AlphaFoldDB" id="A0A4R2BF86"/>
<dbReference type="GO" id="GO:0006506">
    <property type="term" value="P:GPI anchor biosynthetic process"/>
    <property type="evidence" value="ECO:0007669"/>
    <property type="project" value="TreeGrafter"/>
</dbReference>
<dbReference type="RefSeq" id="WP_132006630.1">
    <property type="nucleotide sequence ID" value="NZ_JABUHM010000004.1"/>
</dbReference>
<dbReference type="GO" id="GO:0016020">
    <property type="term" value="C:membrane"/>
    <property type="evidence" value="ECO:0007669"/>
    <property type="project" value="GOC"/>
</dbReference>
<organism evidence="2 3">
    <name type="scientific">Mesobacillus foraminis</name>
    <dbReference type="NCBI Taxonomy" id="279826"/>
    <lineage>
        <taxon>Bacteria</taxon>
        <taxon>Bacillati</taxon>
        <taxon>Bacillota</taxon>
        <taxon>Bacilli</taxon>
        <taxon>Bacillales</taxon>
        <taxon>Bacillaceae</taxon>
        <taxon>Mesobacillus</taxon>
    </lineage>
</organism>
<dbReference type="InterPro" id="IPR005135">
    <property type="entry name" value="Endo/exonuclease/phosphatase"/>
</dbReference>
<keyword evidence="2" id="KW-0378">Hydrolase</keyword>